<accession>D9SIK8</accession>
<feature type="transmembrane region" description="Helical" evidence="14">
    <location>
        <begin position="331"/>
        <end position="351"/>
    </location>
</feature>
<gene>
    <name evidence="17" type="ordered locus">Galf_2166</name>
</gene>
<feature type="transmembrane region" description="Helical" evidence="14">
    <location>
        <begin position="72"/>
        <end position="90"/>
    </location>
</feature>
<dbReference type="eggNOG" id="COG0501">
    <property type="taxonomic scope" value="Bacteria"/>
</dbReference>
<evidence type="ECO:0000256" key="7">
    <source>
        <dbReference type="ARBA" id="ARBA00022833"/>
    </source>
</evidence>
<feature type="binding site" evidence="12">
    <location>
        <position position="279"/>
    </location>
    <ligand>
        <name>Zn(2+)</name>
        <dbReference type="ChEBI" id="CHEBI:29105"/>
        <note>catalytic</note>
    </ligand>
</feature>
<feature type="active site" description="Proton donor" evidence="11">
    <location>
        <position position="367"/>
    </location>
</feature>
<dbReference type="Pfam" id="PF01435">
    <property type="entry name" value="Peptidase_M48"/>
    <property type="match status" value="1"/>
</dbReference>
<evidence type="ECO:0000256" key="4">
    <source>
        <dbReference type="ARBA" id="ARBA00022723"/>
    </source>
</evidence>
<evidence type="ECO:0000313" key="17">
    <source>
        <dbReference type="EMBL" id="ADL56171.1"/>
    </source>
</evidence>
<feature type="transmembrane region" description="Helical" evidence="14">
    <location>
        <begin position="102"/>
        <end position="122"/>
    </location>
</feature>
<evidence type="ECO:0000256" key="11">
    <source>
        <dbReference type="PIRSR" id="PIRSR627057-1"/>
    </source>
</evidence>
<keyword evidence="10 14" id="KW-0472">Membrane</keyword>
<dbReference type="GO" id="GO:0071586">
    <property type="term" value="P:CAAX-box protein processing"/>
    <property type="evidence" value="ECO:0007669"/>
    <property type="project" value="InterPro"/>
</dbReference>
<proteinExistence type="inferred from homology"/>
<dbReference type="InterPro" id="IPR001915">
    <property type="entry name" value="Peptidase_M48"/>
</dbReference>
<keyword evidence="3 14" id="KW-0812">Transmembrane</keyword>
<comment type="similarity">
    <text evidence="13">Belongs to the peptidase M48 family.</text>
</comment>
<keyword evidence="8 14" id="KW-1133">Transmembrane helix</keyword>
<evidence type="ECO:0000256" key="5">
    <source>
        <dbReference type="ARBA" id="ARBA00022801"/>
    </source>
</evidence>
<dbReference type="InterPro" id="IPR032456">
    <property type="entry name" value="Peptidase_M48_N"/>
</dbReference>
<dbReference type="Pfam" id="PF16491">
    <property type="entry name" value="Peptidase_M48_N"/>
    <property type="match status" value="1"/>
</dbReference>
<dbReference type="Gene3D" id="3.30.2010.10">
    <property type="entry name" value="Metalloproteases ('zincins'), catalytic domain"/>
    <property type="match status" value="1"/>
</dbReference>
<dbReference type="CDD" id="cd07343">
    <property type="entry name" value="M48A_Zmpste24p_like"/>
    <property type="match status" value="1"/>
</dbReference>
<evidence type="ECO:0000313" key="18">
    <source>
        <dbReference type="Proteomes" id="UP000001235"/>
    </source>
</evidence>
<keyword evidence="7 12" id="KW-0862">Zinc</keyword>
<feature type="transmembrane region" description="Helical" evidence="14">
    <location>
        <begin position="175"/>
        <end position="196"/>
    </location>
</feature>
<dbReference type="FunFam" id="3.30.2010.10:FF:000002">
    <property type="entry name" value="CAAX prenyl protease"/>
    <property type="match status" value="1"/>
</dbReference>
<dbReference type="RefSeq" id="WP_013294102.1">
    <property type="nucleotide sequence ID" value="NC_014394.1"/>
</dbReference>
<feature type="binding site" evidence="12">
    <location>
        <position position="363"/>
    </location>
    <ligand>
        <name>Zn(2+)</name>
        <dbReference type="ChEBI" id="CHEBI:29105"/>
        <note>catalytic</note>
    </ligand>
</feature>
<dbReference type="AlphaFoldDB" id="D9SIK8"/>
<dbReference type="GO" id="GO:0046872">
    <property type="term" value="F:metal ion binding"/>
    <property type="evidence" value="ECO:0007669"/>
    <property type="project" value="UniProtKB-KW"/>
</dbReference>
<evidence type="ECO:0000256" key="1">
    <source>
        <dbReference type="ARBA" id="ARBA00004477"/>
    </source>
</evidence>
<dbReference type="EMBL" id="CP002159">
    <property type="protein sequence ID" value="ADL56171.1"/>
    <property type="molecule type" value="Genomic_DNA"/>
</dbReference>
<dbReference type="KEGG" id="gca:Galf_2166"/>
<dbReference type="Proteomes" id="UP000001235">
    <property type="component" value="Chromosome"/>
</dbReference>
<evidence type="ECO:0000259" key="15">
    <source>
        <dbReference type="Pfam" id="PF01435"/>
    </source>
</evidence>
<feature type="transmembrane region" description="Helical" evidence="14">
    <location>
        <begin position="6"/>
        <end position="24"/>
    </location>
</feature>
<evidence type="ECO:0000256" key="9">
    <source>
        <dbReference type="ARBA" id="ARBA00023049"/>
    </source>
</evidence>
<comment type="cofactor">
    <cofactor evidence="12 13">
        <name>Zn(2+)</name>
        <dbReference type="ChEBI" id="CHEBI:29105"/>
    </cofactor>
    <text evidence="12 13">Binds 1 zinc ion per subunit.</text>
</comment>
<comment type="subcellular location">
    <subcellularLocation>
        <location evidence="1">Endoplasmic reticulum membrane</location>
        <topology evidence="1">Multi-pass membrane protein</topology>
    </subcellularLocation>
</comment>
<keyword evidence="18" id="KW-1185">Reference proteome</keyword>
<evidence type="ECO:0000259" key="16">
    <source>
        <dbReference type="Pfam" id="PF16491"/>
    </source>
</evidence>
<organism evidence="17 18">
    <name type="scientific">Gallionella capsiferriformans (strain ES-2)</name>
    <name type="common">Gallionella ferruginea capsiferriformans (strain ES-2)</name>
    <dbReference type="NCBI Taxonomy" id="395494"/>
    <lineage>
        <taxon>Bacteria</taxon>
        <taxon>Pseudomonadati</taxon>
        <taxon>Pseudomonadota</taxon>
        <taxon>Betaproteobacteria</taxon>
        <taxon>Nitrosomonadales</taxon>
        <taxon>Gallionellaceae</taxon>
        <taxon>Gallionella</taxon>
    </lineage>
</organism>
<dbReference type="GO" id="GO:0004222">
    <property type="term" value="F:metalloendopeptidase activity"/>
    <property type="evidence" value="ECO:0007669"/>
    <property type="project" value="InterPro"/>
</dbReference>
<dbReference type="InterPro" id="IPR027057">
    <property type="entry name" value="CAXX_Prtase_1"/>
</dbReference>
<evidence type="ECO:0000256" key="10">
    <source>
        <dbReference type="ARBA" id="ARBA00023136"/>
    </source>
</evidence>
<protein>
    <submittedName>
        <fullName evidence="17">Ste24 endopeptidase</fullName>
        <ecNumber evidence="17">3.4.24.84</ecNumber>
    </submittedName>
</protein>
<reference evidence="17 18" key="1">
    <citation type="submission" date="2010-08" db="EMBL/GenBank/DDBJ databases">
        <title>Complete sequence of Gallionella capsiferriformans ES-2.</title>
        <authorList>
            <consortium name="US DOE Joint Genome Institute"/>
            <person name="Lucas S."/>
            <person name="Copeland A."/>
            <person name="Lapidus A."/>
            <person name="Cheng J.-F."/>
            <person name="Bruce D."/>
            <person name="Goodwin L."/>
            <person name="Pitluck S."/>
            <person name="Chertkov O."/>
            <person name="Davenport K.W."/>
            <person name="Detter J.C."/>
            <person name="Han C."/>
            <person name="Tapia R."/>
            <person name="Land M."/>
            <person name="Hauser L."/>
            <person name="Chang Y.-J."/>
            <person name="Jeffries C."/>
            <person name="Kyrpides N."/>
            <person name="Ivanova N."/>
            <person name="Mikhailova N."/>
            <person name="Shelobolina E.S."/>
            <person name="Picardal F."/>
            <person name="Roden E."/>
            <person name="Emerson D."/>
            <person name="Woyke T."/>
        </authorList>
    </citation>
    <scope>NUCLEOTIDE SEQUENCE [LARGE SCALE GENOMIC DNA]</scope>
    <source>
        <strain evidence="17 18">ES-2</strain>
    </source>
</reference>
<keyword evidence="4 12" id="KW-0479">Metal-binding</keyword>
<evidence type="ECO:0000256" key="3">
    <source>
        <dbReference type="ARBA" id="ARBA00022692"/>
    </source>
</evidence>
<feature type="binding site" evidence="12">
    <location>
        <position position="283"/>
    </location>
    <ligand>
        <name>Zn(2+)</name>
        <dbReference type="ChEBI" id="CHEBI:29105"/>
        <note>catalytic</note>
    </ligand>
</feature>
<evidence type="ECO:0000256" key="2">
    <source>
        <dbReference type="ARBA" id="ARBA00022670"/>
    </source>
</evidence>
<keyword evidence="2 13" id="KW-0645">Protease</keyword>
<dbReference type="OrthoDB" id="9781930at2"/>
<feature type="domain" description="CAAX prenyl protease 1 N-terminal" evidence="16">
    <location>
        <begin position="30"/>
        <end position="206"/>
    </location>
</feature>
<feature type="domain" description="Peptidase M48" evidence="15">
    <location>
        <begin position="210"/>
        <end position="419"/>
    </location>
</feature>
<dbReference type="STRING" id="395494.Galf_2166"/>
<keyword evidence="6" id="KW-0256">Endoplasmic reticulum</keyword>
<keyword evidence="5 13" id="KW-0378">Hydrolase</keyword>
<evidence type="ECO:0000256" key="14">
    <source>
        <dbReference type="SAM" id="Phobius"/>
    </source>
</evidence>
<dbReference type="PANTHER" id="PTHR10120">
    <property type="entry name" value="CAAX PRENYL PROTEASE 1"/>
    <property type="match status" value="1"/>
</dbReference>
<dbReference type="EC" id="3.4.24.84" evidence="17"/>
<evidence type="ECO:0000256" key="6">
    <source>
        <dbReference type="ARBA" id="ARBA00022824"/>
    </source>
</evidence>
<feature type="active site" evidence="11">
    <location>
        <position position="280"/>
    </location>
</feature>
<feature type="transmembrane region" description="Helical" evidence="14">
    <location>
        <begin position="143"/>
        <end position="169"/>
    </location>
</feature>
<evidence type="ECO:0000256" key="8">
    <source>
        <dbReference type="ARBA" id="ARBA00022989"/>
    </source>
</evidence>
<evidence type="ECO:0000256" key="13">
    <source>
        <dbReference type="RuleBase" id="RU003983"/>
    </source>
</evidence>
<feature type="transmembrane region" description="Helical" evidence="14">
    <location>
        <begin position="293"/>
        <end position="311"/>
    </location>
</feature>
<keyword evidence="9 13" id="KW-0482">Metalloprotease</keyword>
<evidence type="ECO:0000256" key="12">
    <source>
        <dbReference type="PIRSR" id="PIRSR627057-2"/>
    </source>
</evidence>
<sequence length="420" mass="47048">MSATQFSYLFIEILALSTVLKLWLARRHVSHIAAHRAAVPDAFSGQIELSDHQKAADYTTAKTRFSTLGIQFDALLLLAFTIGGGIQWIAVQCQSLFSQPIAQGMAIIVAVLLLSSLLEMPFNLYRTFRIEARFGFNKMTFGLYLLDTAKGLLIGAILGLPLLFGVLWLMEKMGANWWLYVWSVWVGFNLLILFLYPTFIAPLFNKFSPLQDDAMKTRIETLLSRCGFTSSGLFVMDGSRRSAHGNAYFTGFGKTKRIVFFDTLLARLNVNEVEAVLAHELGHFKHRHVVKRIVSTFLMSLGFLWLLSLLMNTPWFYQGLGVDPALSSGQAHTALALLLFFMVMPVFGFFISPIMSAYSRKHEFEADAYAAEKTRAADLISALVKLYQDNAATLTPDPLYSKFYDSHPPAAIRIGHLQSL</sequence>
<name>D9SIK8_GALCS</name>
<dbReference type="HOGENOM" id="CLU_025947_1_0_4"/>